<dbReference type="SUPFAM" id="SSF53850">
    <property type="entry name" value="Periplasmic binding protein-like II"/>
    <property type="match status" value="1"/>
</dbReference>
<gene>
    <name evidence="6" type="ORF">DDF84_025950</name>
</gene>
<dbReference type="InterPro" id="IPR036390">
    <property type="entry name" value="WH_DNA-bd_sf"/>
</dbReference>
<name>A0A482J264_9BURK</name>
<keyword evidence="2" id="KW-0805">Transcription regulation</keyword>
<dbReference type="SUPFAM" id="SSF46785">
    <property type="entry name" value="Winged helix' DNA-binding domain"/>
    <property type="match status" value="1"/>
</dbReference>
<evidence type="ECO:0000313" key="6">
    <source>
        <dbReference type="EMBL" id="QBP13090.1"/>
    </source>
</evidence>
<dbReference type="AlphaFoldDB" id="A0A482J264"/>
<dbReference type="GO" id="GO:0003700">
    <property type="term" value="F:DNA-binding transcription factor activity"/>
    <property type="evidence" value="ECO:0007669"/>
    <property type="project" value="InterPro"/>
</dbReference>
<evidence type="ECO:0000256" key="2">
    <source>
        <dbReference type="ARBA" id="ARBA00023015"/>
    </source>
</evidence>
<comment type="similarity">
    <text evidence="1">Belongs to the LysR transcriptional regulatory family.</text>
</comment>
<dbReference type="Gene3D" id="1.10.10.10">
    <property type="entry name" value="Winged helix-like DNA-binding domain superfamily/Winged helix DNA-binding domain"/>
    <property type="match status" value="1"/>
</dbReference>
<dbReference type="PRINTS" id="PR00039">
    <property type="entry name" value="HTHLYSR"/>
</dbReference>
<dbReference type="RefSeq" id="WP_017512010.1">
    <property type="nucleotide sequence ID" value="NZ_CP037901.1"/>
</dbReference>
<accession>A0A482J264</accession>
<evidence type="ECO:0000256" key="3">
    <source>
        <dbReference type="ARBA" id="ARBA00023125"/>
    </source>
</evidence>
<keyword evidence="3" id="KW-0238">DNA-binding</keyword>
<dbReference type="Pfam" id="PF00126">
    <property type="entry name" value="HTH_1"/>
    <property type="match status" value="1"/>
</dbReference>
<dbReference type="InterPro" id="IPR000847">
    <property type="entry name" value="LysR_HTH_N"/>
</dbReference>
<dbReference type="PROSITE" id="PS50931">
    <property type="entry name" value="HTH_LYSR"/>
    <property type="match status" value="1"/>
</dbReference>
<protein>
    <submittedName>
        <fullName evidence="6">LysR family transcriptional regulator</fullName>
    </submittedName>
</protein>
<dbReference type="OrthoDB" id="5292387at2"/>
<proteinExistence type="inferred from homology"/>
<dbReference type="GO" id="GO:0003677">
    <property type="term" value="F:DNA binding"/>
    <property type="evidence" value="ECO:0007669"/>
    <property type="project" value="UniProtKB-KW"/>
</dbReference>
<dbReference type="Gene3D" id="3.40.190.10">
    <property type="entry name" value="Periplasmic binding protein-like II"/>
    <property type="match status" value="2"/>
</dbReference>
<dbReference type="Proteomes" id="UP000253772">
    <property type="component" value="Chromosome c2"/>
</dbReference>
<feature type="domain" description="HTH lysR-type" evidence="5">
    <location>
        <begin position="1"/>
        <end position="58"/>
    </location>
</feature>
<dbReference type="EMBL" id="CP037901">
    <property type="protein sequence ID" value="QBP13090.1"/>
    <property type="molecule type" value="Genomic_DNA"/>
</dbReference>
<dbReference type="PANTHER" id="PTHR30346:SF30">
    <property type="entry name" value="SMALL NEUTRAL PROTEASE REGULATORY PROTEIN"/>
    <property type="match status" value="1"/>
</dbReference>
<dbReference type="CDD" id="cd08414">
    <property type="entry name" value="PBP2_LTTR_aromatics_like"/>
    <property type="match status" value="1"/>
</dbReference>
<sequence>MDLRRIRHFVVLAETLNFRRAAERLHIAQPALTVSIQKLEAELDTTLFLRDARGVALTASGRVALLEAKRILFHAGQFSERVHAAASGLGGTLRVGFVGSTTYQVLPRLVSRFREEYPGIELVLKEATSTSILRSLEEEALDVGLIRTPLMSRGTATLISLQEDRFVAALPRRNPLAAKQPLTLADLAQERFVMYAQTEASGLHAAAMAACQTAGFLPRITQEATQIQTVLALVESGLGVALVPSIMRRFGSDKLVYSTLANYPNTTSIGIALAFSPHADGPAIRHFREVAIAEFAGDAPAA</sequence>
<evidence type="ECO:0000256" key="1">
    <source>
        <dbReference type="ARBA" id="ARBA00009437"/>
    </source>
</evidence>
<dbReference type="FunFam" id="1.10.10.10:FF:000001">
    <property type="entry name" value="LysR family transcriptional regulator"/>
    <property type="match status" value="1"/>
</dbReference>
<evidence type="ECO:0000313" key="7">
    <source>
        <dbReference type="Proteomes" id="UP000253772"/>
    </source>
</evidence>
<dbReference type="Pfam" id="PF03466">
    <property type="entry name" value="LysR_substrate"/>
    <property type="match status" value="1"/>
</dbReference>
<dbReference type="GO" id="GO:0032993">
    <property type="term" value="C:protein-DNA complex"/>
    <property type="evidence" value="ECO:0007669"/>
    <property type="project" value="TreeGrafter"/>
</dbReference>
<evidence type="ECO:0000256" key="4">
    <source>
        <dbReference type="ARBA" id="ARBA00023163"/>
    </source>
</evidence>
<dbReference type="PANTHER" id="PTHR30346">
    <property type="entry name" value="TRANSCRIPTIONAL DUAL REGULATOR HCAR-RELATED"/>
    <property type="match status" value="1"/>
</dbReference>
<organism evidence="6 7">
    <name type="scientific">Cupriavidus metallidurans</name>
    <dbReference type="NCBI Taxonomy" id="119219"/>
    <lineage>
        <taxon>Bacteria</taxon>
        <taxon>Pseudomonadati</taxon>
        <taxon>Pseudomonadota</taxon>
        <taxon>Betaproteobacteria</taxon>
        <taxon>Burkholderiales</taxon>
        <taxon>Burkholderiaceae</taxon>
        <taxon>Cupriavidus</taxon>
    </lineage>
</organism>
<keyword evidence="4" id="KW-0804">Transcription</keyword>
<dbReference type="InterPro" id="IPR036388">
    <property type="entry name" value="WH-like_DNA-bd_sf"/>
</dbReference>
<evidence type="ECO:0000259" key="5">
    <source>
        <dbReference type="PROSITE" id="PS50931"/>
    </source>
</evidence>
<reference evidence="6 7" key="1">
    <citation type="submission" date="2019-03" db="EMBL/GenBank/DDBJ databases">
        <title>Comparative insights into the high quality Complete genome sequence of highly metal resistant Cupriavidus metallidurans strain BS1 isolated from a gold-copper mine.</title>
        <authorList>
            <person name="Mazhar H.S."/>
            <person name="Rensing C."/>
        </authorList>
    </citation>
    <scope>NUCLEOTIDE SEQUENCE [LARGE SCALE GENOMIC DNA]</scope>
    <source>
        <strain evidence="6 7">BS1</strain>
    </source>
</reference>
<dbReference type="InterPro" id="IPR005119">
    <property type="entry name" value="LysR_subst-bd"/>
</dbReference>